<dbReference type="PRINTS" id="PR01179">
    <property type="entry name" value="ODADCRBXLASE"/>
</dbReference>
<dbReference type="InterPro" id="IPR022653">
    <property type="entry name" value="De-COase2_pyr-phos_BS"/>
</dbReference>
<evidence type="ECO:0000256" key="12">
    <source>
        <dbReference type="ARBA" id="ARBA00039485"/>
    </source>
</evidence>
<dbReference type="InterPro" id="IPR002433">
    <property type="entry name" value="Orn_de-COase"/>
</dbReference>
<comment type="function">
    <text evidence="11">Catalyzes the first and rate-limiting step of polyamine biosynthesis that converts ornithine into putrescine, which is the precursor for the polyamines, spermidine and spermine. Polyamines are essential for cell proliferation and are implicated in cellular processes, ranging from DNA replication to apoptosis.</text>
</comment>
<evidence type="ECO:0000256" key="9">
    <source>
        <dbReference type="ARBA" id="ARBA00034115"/>
    </source>
</evidence>
<dbReference type="EMBL" id="BTGD01000001">
    <property type="protein sequence ID" value="GMM53777.1"/>
    <property type="molecule type" value="Genomic_DNA"/>
</dbReference>
<feature type="modified residue" description="N6-(pyridoxal phosphate)lysine" evidence="15">
    <location>
        <position position="127"/>
    </location>
</feature>
<dbReference type="FunFam" id="2.40.37.10:FF:000010">
    <property type="entry name" value="Ornithine decarboxylase"/>
    <property type="match status" value="1"/>
</dbReference>
<dbReference type="InterPro" id="IPR022644">
    <property type="entry name" value="De-COase2_N"/>
</dbReference>
<comment type="caution">
    <text evidence="17">The sequence shown here is derived from an EMBL/GenBank/DDBJ whole genome shotgun (WGS) entry which is preliminary data.</text>
</comment>
<keyword evidence="5" id="KW-0210">Decarboxylase</keyword>
<keyword evidence="6 15" id="KW-0663">Pyridoxal phosphate</keyword>
<organism evidence="17 18">
    <name type="scientific">Maudiozyma humilis</name>
    <name type="common">Sour dough yeast</name>
    <name type="synonym">Kazachstania humilis</name>
    <dbReference type="NCBI Taxonomy" id="51915"/>
    <lineage>
        <taxon>Eukaryota</taxon>
        <taxon>Fungi</taxon>
        <taxon>Dikarya</taxon>
        <taxon>Ascomycota</taxon>
        <taxon>Saccharomycotina</taxon>
        <taxon>Saccharomycetes</taxon>
        <taxon>Saccharomycetales</taxon>
        <taxon>Saccharomycetaceae</taxon>
        <taxon>Maudiozyma</taxon>
    </lineage>
</organism>
<evidence type="ECO:0000256" key="15">
    <source>
        <dbReference type="PIRSR" id="PIRSR600183-50"/>
    </source>
</evidence>
<protein>
    <recommendedName>
        <fullName evidence="12">Ornithine decarboxylase</fullName>
        <ecNumber evidence="10">4.1.1.17</ecNumber>
    </recommendedName>
</protein>
<keyword evidence="7" id="KW-0620">Polyamine biosynthesis</keyword>
<comment type="subcellular location">
    <subcellularLocation>
        <location evidence="2">Cytoplasm</location>
    </subcellularLocation>
</comment>
<dbReference type="SUPFAM" id="SSF50621">
    <property type="entry name" value="Alanine racemase C-terminal domain-like"/>
    <property type="match status" value="1"/>
</dbReference>
<dbReference type="EC" id="4.1.1.17" evidence="10"/>
<evidence type="ECO:0000256" key="13">
    <source>
        <dbReference type="ARBA" id="ARBA00046672"/>
    </source>
</evidence>
<dbReference type="SUPFAM" id="SSF51419">
    <property type="entry name" value="PLP-binding barrel"/>
    <property type="match status" value="1"/>
</dbReference>
<keyword evidence="8" id="KW-0456">Lyase</keyword>
<dbReference type="Gene3D" id="3.20.20.10">
    <property type="entry name" value="Alanine racemase"/>
    <property type="match status" value="1"/>
</dbReference>
<dbReference type="FunFam" id="3.20.20.10:FF:000005">
    <property type="entry name" value="Ornithine decarboxylase"/>
    <property type="match status" value="1"/>
</dbReference>
<evidence type="ECO:0000256" key="5">
    <source>
        <dbReference type="ARBA" id="ARBA00022793"/>
    </source>
</evidence>
<dbReference type="InterPro" id="IPR009006">
    <property type="entry name" value="Ala_racemase/Decarboxylase_C"/>
</dbReference>
<dbReference type="Gene3D" id="2.40.37.10">
    <property type="entry name" value="Lyase, Ornithine Decarboxylase, Chain A, domain 1"/>
    <property type="match status" value="1"/>
</dbReference>
<dbReference type="CDD" id="cd00622">
    <property type="entry name" value="PLPDE_III_ODC"/>
    <property type="match status" value="1"/>
</dbReference>
<dbReference type="Proteomes" id="UP001377567">
    <property type="component" value="Unassembled WGS sequence"/>
</dbReference>
<dbReference type="AlphaFoldDB" id="A0AAV5RR76"/>
<comment type="subunit">
    <text evidence="13">Homodimer. Only the dimer is catalytically active, as the active sites are constructed of residues from both monomers.</text>
</comment>
<evidence type="ECO:0000256" key="3">
    <source>
        <dbReference type="ARBA" id="ARBA00008872"/>
    </source>
</evidence>
<evidence type="ECO:0000256" key="10">
    <source>
        <dbReference type="ARBA" id="ARBA00034138"/>
    </source>
</evidence>
<dbReference type="PANTHER" id="PTHR11482">
    <property type="entry name" value="ARGININE/DIAMINOPIMELATE/ORNITHINE DECARBOXYLASE"/>
    <property type="match status" value="1"/>
</dbReference>
<evidence type="ECO:0000256" key="2">
    <source>
        <dbReference type="ARBA" id="ARBA00004496"/>
    </source>
</evidence>
<feature type="active site" description="Proton donor" evidence="15">
    <location>
        <position position="418"/>
    </location>
</feature>
<dbReference type="InterPro" id="IPR000183">
    <property type="entry name" value="Orn/DAP/Arg_de-COase"/>
</dbReference>
<evidence type="ECO:0000259" key="16">
    <source>
        <dbReference type="Pfam" id="PF02784"/>
    </source>
</evidence>
<evidence type="ECO:0000256" key="14">
    <source>
        <dbReference type="ARBA" id="ARBA00049127"/>
    </source>
</evidence>
<comment type="cofactor">
    <cofactor evidence="1 15">
        <name>pyridoxal 5'-phosphate</name>
        <dbReference type="ChEBI" id="CHEBI:597326"/>
    </cofactor>
</comment>
<dbReference type="PRINTS" id="PR01182">
    <property type="entry name" value="ORNDCRBXLASE"/>
</dbReference>
<evidence type="ECO:0000256" key="11">
    <source>
        <dbReference type="ARBA" id="ARBA00037173"/>
    </source>
</evidence>
<evidence type="ECO:0000256" key="8">
    <source>
        <dbReference type="ARBA" id="ARBA00023239"/>
    </source>
</evidence>
<evidence type="ECO:0000256" key="6">
    <source>
        <dbReference type="ARBA" id="ARBA00022898"/>
    </source>
</evidence>
<sequence>MSVQSAQEYYPHGFQNSSATLVEDGAAAAVATVSPGIDVKARFTDDELAVHLDKLRKQHPEFSILPHQPAHAVISQQMTQHIARINAETCLPGEENSFFVGDLGEIDNLHRNWKKHLPRVQPFYAVKCNPNPVVLTRLASMGVNFDCASKLEIETILGLGVAPERIIYANPCKMASFIRYASDKRVLKSTFDNVEELHKIKKFHPDSQLFLRIATDDSTAQCRLSTKYGADLENVCELVATCKELQLNLCGVSFHVGSGANDFSTLYKATRDARWVFDLVQNEFHMQPLTVLDVGGGFQLESFAEAAHVLNMALDEFFPADSSNNVSIIAEPGRYFVASAFTLGANVIAKRKVSPRESMIYINDGVYGNMNCILFDHQEPTPRTLHHAGAFHYFDDESTSATHSSSQQHKVSIWGPTCDGLDCITKEYYMKHDLVVGDWLFFQNLGAYTSSAATAFNGFDQQATIIFIDENGKVLK</sequence>
<evidence type="ECO:0000313" key="17">
    <source>
        <dbReference type="EMBL" id="GMM53777.1"/>
    </source>
</evidence>
<comment type="catalytic activity">
    <reaction evidence="14">
        <text>L-ornithine + H(+) = putrescine + CO2</text>
        <dbReference type="Rhea" id="RHEA:22964"/>
        <dbReference type="ChEBI" id="CHEBI:15378"/>
        <dbReference type="ChEBI" id="CHEBI:16526"/>
        <dbReference type="ChEBI" id="CHEBI:46911"/>
        <dbReference type="ChEBI" id="CHEBI:326268"/>
        <dbReference type="EC" id="4.1.1.17"/>
    </reaction>
</comment>
<evidence type="ECO:0000256" key="4">
    <source>
        <dbReference type="ARBA" id="ARBA00022490"/>
    </source>
</evidence>
<reference evidence="17 18" key="1">
    <citation type="journal article" date="2023" name="Elife">
        <title>Identification of key yeast species and microbe-microbe interactions impacting larval growth of Drosophila in the wild.</title>
        <authorList>
            <person name="Mure A."/>
            <person name="Sugiura Y."/>
            <person name="Maeda R."/>
            <person name="Honda K."/>
            <person name="Sakurai N."/>
            <person name="Takahashi Y."/>
            <person name="Watada M."/>
            <person name="Katoh T."/>
            <person name="Gotoh A."/>
            <person name="Gotoh Y."/>
            <person name="Taniguchi I."/>
            <person name="Nakamura K."/>
            <person name="Hayashi T."/>
            <person name="Katayama T."/>
            <person name="Uemura T."/>
            <person name="Hattori Y."/>
        </authorList>
    </citation>
    <scope>NUCLEOTIDE SEQUENCE [LARGE SCALE GENOMIC DNA]</scope>
    <source>
        <strain evidence="17 18">KH-74</strain>
    </source>
</reference>
<gene>
    <name evidence="17" type="ORF">DAKH74_003930</name>
</gene>
<accession>A0AAV5RR76</accession>
<dbReference type="GO" id="GO:0005737">
    <property type="term" value="C:cytoplasm"/>
    <property type="evidence" value="ECO:0007669"/>
    <property type="project" value="UniProtKB-SubCell"/>
</dbReference>
<comment type="similarity">
    <text evidence="3">Belongs to the Orn/Lys/Arg decarboxylase class-II family.</text>
</comment>
<dbReference type="InterPro" id="IPR029066">
    <property type="entry name" value="PLP-binding_barrel"/>
</dbReference>
<dbReference type="PROSITE" id="PS00878">
    <property type="entry name" value="ODR_DC_2_1"/>
    <property type="match status" value="1"/>
</dbReference>
<dbReference type="Pfam" id="PF02784">
    <property type="entry name" value="Orn_Arg_deC_N"/>
    <property type="match status" value="1"/>
</dbReference>
<dbReference type="PANTHER" id="PTHR11482:SF6">
    <property type="entry name" value="ORNITHINE DECARBOXYLASE 1-RELATED"/>
    <property type="match status" value="1"/>
</dbReference>
<dbReference type="GO" id="GO:0004586">
    <property type="term" value="F:ornithine decarboxylase activity"/>
    <property type="evidence" value="ECO:0007669"/>
    <property type="project" value="UniProtKB-EC"/>
</dbReference>
<feature type="domain" description="Orn/DAP/Arg decarboxylase 2 N-terminal" evidence="16">
    <location>
        <begin position="103"/>
        <end position="338"/>
    </location>
</feature>
<keyword evidence="18" id="KW-1185">Reference proteome</keyword>
<comment type="pathway">
    <text evidence="9">Amine and polyamine biosynthesis; putrescine biosynthesis via L-ornithine pathway; putrescine from L-ornithine: step 1/1.</text>
</comment>
<proteinExistence type="inferred from homology"/>
<dbReference type="GO" id="GO:0033387">
    <property type="term" value="P:putrescine biosynthetic process from arginine, via ornithine"/>
    <property type="evidence" value="ECO:0007669"/>
    <property type="project" value="TreeGrafter"/>
</dbReference>
<keyword evidence="4" id="KW-0963">Cytoplasm</keyword>
<evidence type="ECO:0000256" key="1">
    <source>
        <dbReference type="ARBA" id="ARBA00001933"/>
    </source>
</evidence>
<evidence type="ECO:0000313" key="18">
    <source>
        <dbReference type="Proteomes" id="UP001377567"/>
    </source>
</evidence>
<evidence type="ECO:0000256" key="7">
    <source>
        <dbReference type="ARBA" id="ARBA00023115"/>
    </source>
</evidence>
<name>A0AAV5RR76_MAUHU</name>